<name>A0ABX8QYP3_9ACTN</name>
<feature type="transmembrane region" description="Helical" evidence="2">
    <location>
        <begin position="20"/>
        <end position="39"/>
    </location>
</feature>
<dbReference type="RefSeq" id="WP_231336158.1">
    <property type="nucleotide sequence ID" value="NZ_CP059572.1"/>
</dbReference>
<evidence type="ECO:0000313" key="3">
    <source>
        <dbReference type="EMBL" id="QXJ22822.1"/>
    </source>
</evidence>
<evidence type="ECO:0000313" key="4">
    <source>
        <dbReference type="Proteomes" id="UP001049518"/>
    </source>
</evidence>
<keyword evidence="2" id="KW-1133">Transmembrane helix</keyword>
<keyword evidence="2" id="KW-0472">Membrane</keyword>
<feature type="region of interest" description="Disordered" evidence="1">
    <location>
        <begin position="67"/>
        <end position="88"/>
    </location>
</feature>
<dbReference type="EMBL" id="CP059572">
    <property type="protein sequence ID" value="QXJ22822.1"/>
    <property type="molecule type" value="Genomic_DNA"/>
</dbReference>
<keyword evidence="4" id="KW-1185">Reference proteome</keyword>
<organism evidence="3 4">
    <name type="scientific">Actinomadura graeca</name>
    <dbReference type="NCBI Taxonomy" id="2750812"/>
    <lineage>
        <taxon>Bacteria</taxon>
        <taxon>Bacillati</taxon>
        <taxon>Actinomycetota</taxon>
        <taxon>Actinomycetes</taxon>
        <taxon>Streptosporangiales</taxon>
        <taxon>Thermomonosporaceae</taxon>
        <taxon>Actinomadura</taxon>
    </lineage>
</organism>
<dbReference type="Proteomes" id="UP001049518">
    <property type="component" value="Chromosome"/>
</dbReference>
<evidence type="ECO:0000256" key="2">
    <source>
        <dbReference type="SAM" id="Phobius"/>
    </source>
</evidence>
<sequence length="88" mass="8701">MNSEYRPVPAGFTDVRATVILVTACLAGAIAGISSYLYVRSPAQALRDAVTALCGVLGLLNQVAGTGPARAGHDGGGPGSDGAEEEGA</sequence>
<reference evidence="3" key="1">
    <citation type="submission" date="2020-07" db="EMBL/GenBank/DDBJ databases">
        <authorList>
            <person name="Tarantini F.S."/>
            <person name="Hong K.W."/>
            <person name="Chan K.G."/>
        </authorList>
    </citation>
    <scope>NUCLEOTIDE SEQUENCE</scope>
    <source>
        <strain evidence="3">32-07</strain>
    </source>
</reference>
<proteinExistence type="predicted"/>
<evidence type="ECO:0000256" key="1">
    <source>
        <dbReference type="SAM" id="MobiDB-lite"/>
    </source>
</evidence>
<accession>A0ABX8QYP3</accession>
<protein>
    <submittedName>
        <fullName evidence="3">Uncharacterized protein</fullName>
    </submittedName>
</protein>
<gene>
    <name evidence="3" type="ORF">AGRA3207_003884</name>
</gene>
<keyword evidence="2" id="KW-0812">Transmembrane</keyword>